<feature type="transmembrane region" description="Helical" evidence="11">
    <location>
        <begin position="37"/>
        <end position="59"/>
    </location>
</feature>
<dbReference type="Pfam" id="PF07730">
    <property type="entry name" value="HisKA_3"/>
    <property type="match status" value="1"/>
</dbReference>
<evidence type="ECO:0000256" key="10">
    <source>
        <dbReference type="SAM" id="MobiDB-lite"/>
    </source>
</evidence>
<feature type="transmembrane region" description="Helical" evidence="11">
    <location>
        <begin position="165"/>
        <end position="183"/>
    </location>
</feature>
<name>A0A7W3TFS2_9ACTN</name>
<comment type="caution">
    <text evidence="13">The sequence shown here is derived from an EMBL/GenBank/DDBJ whole genome shotgun (WGS) entry which is preliminary data.</text>
</comment>
<evidence type="ECO:0000256" key="7">
    <source>
        <dbReference type="ARBA" id="ARBA00022840"/>
    </source>
</evidence>
<dbReference type="GO" id="GO:0016020">
    <property type="term" value="C:membrane"/>
    <property type="evidence" value="ECO:0007669"/>
    <property type="project" value="InterPro"/>
</dbReference>
<reference evidence="14" key="1">
    <citation type="submission" date="2019-10" db="EMBL/GenBank/DDBJ databases">
        <title>Streptomyces sp. nov., a novel actinobacterium isolated from alkaline environment.</title>
        <authorList>
            <person name="Golinska P."/>
        </authorList>
    </citation>
    <scope>NUCLEOTIDE SEQUENCE [LARGE SCALE GENOMIC DNA]</scope>
    <source>
        <strain evidence="14">DSM 42118</strain>
    </source>
</reference>
<dbReference type="SUPFAM" id="SSF55874">
    <property type="entry name" value="ATPase domain of HSP90 chaperone/DNA topoisomerase II/histidine kinase"/>
    <property type="match status" value="1"/>
</dbReference>
<keyword evidence="8" id="KW-0902">Two-component regulatory system</keyword>
<evidence type="ECO:0000256" key="5">
    <source>
        <dbReference type="ARBA" id="ARBA00022741"/>
    </source>
</evidence>
<sequence>MTGSRGVRWASGVLPDADAPSGGDRPRAGFRPTRADVLPAAGLFVLGAFLYPAGAYPFFGGEGTFVVWAVPPGWRLLPLAGACAAVLVRRHRPGAALGAGTAFAAVDALFGFGIPMLLVLCELLHNAALRGSQRSTRVLLRAVLLAAAAAGVLTLVLLRDGQAAVLLVILVLTVLFVPVWWALELRRERELADAERARADQQATIAEFDRRSAVAEERSRMARDLHDVIAGHLSAIALQADAARSLRGDPGAMEKVTAGMRENSLAALGEMRAMIELLRGPDPEADDLPQTAPARLSDPGALLDSVRAAGLEPVPLGAGDGRDGDAVAEVPGPPAFLDPLPDGTPAAVELAAHRILREAVTNAVKHGRGPRLWLGARVRDGRLRVEVVNEMPDGATDEPARRAAGADGTGIGLLTMRERAAEVGGTITAGEHDGRWRVRAVLPLDRRGGDGHVDPGSVGR</sequence>
<feature type="coiled-coil region" evidence="9">
    <location>
        <begin position="182"/>
        <end position="211"/>
    </location>
</feature>
<gene>
    <name evidence="13" type="ORF">FNQ90_18445</name>
</gene>
<dbReference type="SMART" id="SM00387">
    <property type="entry name" value="HATPase_c"/>
    <property type="match status" value="1"/>
</dbReference>
<dbReference type="PANTHER" id="PTHR24421:SF10">
    <property type="entry name" value="NITRATE_NITRITE SENSOR PROTEIN NARQ"/>
    <property type="match status" value="1"/>
</dbReference>
<keyword evidence="5" id="KW-0547">Nucleotide-binding</keyword>
<feature type="transmembrane region" description="Helical" evidence="11">
    <location>
        <begin position="138"/>
        <end position="158"/>
    </location>
</feature>
<evidence type="ECO:0000256" key="4">
    <source>
        <dbReference type="ARBA" id="ARBA00022679"/>
    </source>
</evidence>
<dbReference type="Gene3D" id="3.30.565.10">
    <property type="entry name" value="Histidine kinase-like ATPase, C-terminal domain"/>
    <property type="match status" value="1"/>
</dbReference>
<dbReference type="InterPro" id="IPR011712">
    <property type="entry name" value="Sig_transdc_His_kin_sub3_dim/P"/>
</dbReference>
<dbReference type="CDD" id="cd16917">
    <property type="entry name" value="HATPase_UhpB-NarQ-NarX-like"/>
    <property type="match status" value="1"/>
</dbReference>
<dbReference type="Proteomes" id="UP000538929">
    <property type="component" value="Unassembled WGS sequence"/>
</dbReference>
<keyword evidence="3" id="KW-0597">Phosphoprotein</keyword>
<dbReference type="Pfam" id="PF02518">
    <property type="entry name" value="HATPase_c"/>
    <property type="match status" value="1"/>
</dbReference>
<evidence type="ECO:0000259" key="12">
    <source>
        <dbReference type="SMART" id="SM00387"/>
    </source>
</evidence>
<keyword evidence="11" id="KW-0472">Membrane</keyword>
<keyword evidence="11" id="KW-0812">Transmembrane</keyword>
<feature type="region of interest" description="Disordered" evidence="10">
    <location>
        <begin position="1"/>
        <end position="28"/>
    </location>
</feature>
<dbReference type="EMBL" id="VKHT01000705">
    <property type="protein sequence ID" value="MBB0246029.1"/>
    <property type="molecule type" value="Genomic_DNA"/>
</dbReference>
<evidence type="ECO:0000256" key="6">
    <source>
        <dbReference type="ARBA" id="ARBA00022777"/>
    </source>
</evidence>
<keyword evidence="11" id="KW-1133">Transmembrane helix</keyword>
<dbReference type="InterPro" id="IPR050482">
    <property type="entry name" value="Sensor_HK_TwoCompSys"/>
</dbReference>
<dbReference type="GO" id="GO:0000155">
    <property type="term" value="F:phosphorelay sensor kinase activity"/>
    <property type="evidence" value="ECO:0007669"/>
    <property type="project" value="InterPro"/>
</dbReference>
<evidence type="ECO:0000313" key="13">
    <source>
        <dbReference type="EMBL" id="MBB0246029.1"/>
    </source>
</evidence>
<evidence type="ECO:0000256" key="3">
    <source>
        <dbReference type="ARBA" id="ARBA00022553"/>
    </source>
</evidence>
<comment type="catalytic activity">
    <reaction evidence="1">
        <text>ATP + protein L-histidine = ADP + protein N-phospho-L-histidine.</text>
        <dbReference type="EC" id="2.7.13.3"/>
    </reaction>
</comment>
<accession>A0A7W3TFS2</accession>
<organism evidence="13 14">
    <name type="scientific">Streptomyces alkaliphilus</name>
    <dbReference type="NCBI Taxonomy" id="1472722"/>
    <lineage>
        <taxon>Bacteria</taxon>
        <taxon>Bacillati</taxon>
        <taxon>Actinomycetota</taxon>
        <taxon>Actinomycetes</taxon>
        <taxon>Kitasatosporales</taxon>
        <taxon>Streptomycetaceae</taxon>
        <taxon>Streptomyces</taxon>
    </lineage>
</organism>
<evidence type="ECO:0000313" key="14">
    <source>
        <dbReference type="Proteomes" id="UP000538929"/>
    </source>
</evidence>
<dbReference type="InterPro" id="IPR036890">
    <property type="entry name" value="HATPase_C_sf"/>
</dbReference>
<dbReference type="GO" id="GO:0046983">
    <property type="term" value="F:protein dimerization activity"/>
    <property type="evidence" value="ECO:0007669"/>
    <property type="project" value="InterPro"/>
</dbReference>
<dbReference type="AlphaFoldDB" id="A0A7W3TFS2"/>
<feature type="transmembrane region" description="Helical" evidence="11">
    <location>
        <begin position="95"/>
        <end position="118"/>
    </location>
</feature>
<keyword evidence="4" id="KW-0808">Transferase</keyword>
<keyword evidence="14" id="KW-1185">Reference proteome</keyword>
<keyword evidence="7" id="KW-0067">ATP-binding</keyword>
<keyword evidence="6 13" id="KW-0418">Kinase</keyword>
<evidence type="ECO:0000256" key="8">
    <source>
        <dbReference type="ARBA" id="ARBA00023012"/>
    </source>
</evidence>
<protein>
    <recommendedName>
        <fullName evidence="2">histidine kinase</fullName>
        <ecNumber evidence="2">2.7.13.3</ecNumber>
    </recommendedName>
</protein>
<dbReference type="PANTHER" id="PTHR24421">
    <property type="entry name" value="NITRATE/NITRITE SENSOR PROTEIN NARX-RELATED"/>
    <property type="match status" value="1"/>
</dbReference>
<proteinExistence type="predicted"/>
<feature type="domain" description="Histidine kinase/HSP90-like ATPase" evidence="12">
    <location>
        <begin position="347"/>
        <end position="446"/>
    </location>
</feature>
<dbReference type="EC" id="2.7.13.3" evidence="2"/>
<evidence type="ECO:0000256" key="11">
    <source>
        <dbReference type="SAM" id="Phobius"/>
    </source>
</evidence>
<keyword evidence="9" id="KW-0175">Coiled coil</keyword>
<dbReference type="GO" id="GO:0005524">
    <property type="term" value="F:ATP binding"/>
    <property type="evidence" value="ECO:0007669"/>
    <property type="project" value="UniProtKB-KW"/>
</dbReference>
<dbReference type="Gene3D" id="1.20.5.1930">
    <property type="match status" value="1"/>
</dbReference>
<evidence type="ECO:0000256" key="9">
    <source>
        <dbReference type="SAM" id="Coils"/>
    </source>
</evidence>
<dbReference type="InterPro" id="IPR003594">
    <property type="entry name" value="HATPase_dom"/>
</dbReference>
<evidence type="ECO:0000256" key="1">
    <source>
        <dbReference type="ARBA" id="ARBA00000085"/>
    </source>
</evidence>
<evidence type="ECO:0000256" key="2">
    <source>
        <dbReference type="ARBA" id="ARBA00012438"/>
    </source>
</evidence>